<dbReference type="OrthoDB" id="883513at2"/>
<dbReference type="RefSeq" id="WP_144848329.1">
    <property type="nucleotide sequence ID" value="NZ_VMRJ01000003.1"/>
</dbReference>
<feature type="signal peptide" evidence="2">
    <location>
        <begin position="1"/>
        <end position="22"/>
    </location>
</feature>
<protein>
    <recommendedName>
        <fullName evidence="3">DUF6799 domain-containing protein</fullName>
    </recommendedName>
</protein>
<proteinExistence type="predicted"/>
<keyword evidence="5" id="KW-1185">Reference proteome</keyword>
<dbReference type="Proteomes" id="UP000317624">
    <property type="component" value="Unassembled WGS sequence"/>
</dbReference>
<comment type="caution">
    <text evidence="4">The sequence shown here is derived from an EMBL/GenBank/DDBJ whole genome shotgun (WGS) entry which is preliminary data.</text>
</comment>
<feature type="region of interest" description="Disordered" evidence="1">
    <location>
        <begin position="127"/>
        <end position="164"/>
    </location>
</feature>
<sequence>MKNITRILLAATVLLTVQGAQAQSRPAPRRAVAPKARPKAGAGMMKDGVTMKDGKLIATEMGMTNPVTADKTLRNGTIITTNGVVTGKDGATTQLHEGDYVSLTGRVETRAEIAAQDSIQKLQAYDLKHPGKRKEMEKAREKAEKAKEKADKEKEKAKAKAAKK</sequence>
<evidence type="ECO:0000313" key="5">
    <source>
        <dbReference type="Proteomes" id="UP000317624"/>
    </source>
</evidence>
<reference evidence="4 5" key="1">
    <citation type="submission" date="2019-07" db="EMBL/GenBank/DDBJ databases">
        <title>Hymenobacter sp. straun FUR1 Genome sequencing and assembly.</title>
        <authorList>
            <person name="Chhetri G."/>
        </authorList>
    </citation>
    <scope>NUCLEOTIDE SEQUENCE [LARGE SCALE GENOMIC DNA]</scope>
    <source>
        <strain evidence="4 5">Fur1</strain>
    </source>
</reference>
<dbReference type="Pfam" id="PF20606">
    <property type="entry name" value="DUF6799"/>
    <property type="match status" value="1"/>
</dbReference>
<feature type="compositionally biased region" description="Basic and acidic residues" evidence="1">
    <location>
        <begin position="127"/>
        <end position="158"/>
    </location>
</feature>
<keyword evidence="2" id="KW-0732">Signal</keyword>
<dbReference type="InterPro" id="IPR046478">
    <property type="entry name" value="DUF6799"/>
</dbReference>
<dbReference type="EMBL" id="VMRJ01000003">
    <property type="protein sequence ID" value="TVT40424.1"/>
    <property type="molecule type" value="Genomic_DNA"/>
</dbReference>
<gene>
    <name evidence="4" type="ORF">FNT36_13165</name>
</gene>
<accession>A0A558BV80</accession>
<feature type="chain" id="PRO_5022246436" description="DUF6799 domain-containing protein" evidence="2">
    <location>
        <begin position="23"/>
        <end position="164"/>
    </location>
</feature>
<feature type="region of interest" description="Disordered" evidence="1">
    <location>
        <begin position="20"/>
        <end position="47"/>
    </location>
</feature>
<name>A0A558BV80_9BACT</name>
<evidence type="ECO:0000256" key="2">
    <source>
        <dbReference type="SAM" id="SignalP"/>
    </source>
</evidence>
<dbReference type="AlphaFoldDB" id="A0A558BV80"/>
<feature type="domain" description="DUF6799" evidence="3">
    <location>
        <begin position="46"/>
        <end position="107"/>
    </location>
</feature>
<organism evidence="4 5">
    <name type="scientific">Hymenobacter setariae</name>
    <dbReference type="NCBI Taxonomy" id="2594794"/>
    <lineage>
        <taxon>Bacteria</taxon>
        <taxon>Pseudomonadati</taxon>
        <taxon>Bacteroidota</taxon>
        <taxon>Cytophagia</taxon>
        <taxon>Cytophagales</taxon>
        <taxon>Hymenobacteraceae</taxon>
        <taxon>Hymenobacter</taxon>
    </lineage>
</organism>
<evidence type="ECO:0000256" key="1">
    <source>
        <dbReference type="SAM" id="MobiDB-lite"/>
    </source>
</evidence>
<evidence type="ECO:0000313" key="4">
    <source>
        <dbReference type="EMBL" id="TVT40424.1"/>
    </source>
</evidence>
<evidence type="ECO:0000259" key="3">
    <source>
        <dbReference type="Pfam" id="PF20606"/>
    </source>
</evidence>
<feature type="compositionally biased region" description="Low complexity" evidence="1">
    <location>
        <begin position="20"/>
        <end position="43"/>
    </location>
</feature>